<reference evidence="1" key="1">
    <citation type="journal article" date="2014" name="Front. Microbiol.">
        <title>High frequency of phylogenetically diverse reductive dehalogenase-homologous genes in deep subseafloor sedimentary metagenomes.</title>
        <authorList>
            <person name="Kawai M."/>
            <person name="Futagami T."/>
            <person name="Toyoda A."/>
            <person name="Takaki Y."/>
            <person name="Nishi S."/>
            <person name="Hori S."/>
            <person name="Arai W."/>
            <person name="Tsubouchi T."/>
            <person name="Morono Y."/>
            <person name="Uchiyama I."/>
            <person name="Ito T."/>
            <person name="Fujiyama A."/>
            <person name="Inagaki F."/>
            <person name="Takami H."/>
        </authorList>
    </citation>
    <scope>NUCLEOTIDE SEQUENCE</scope>
    <source>
        <strain evidence="1">Expedition CK06-06</strain>
    </source>
</reference>
<sequence>DHYLLQLDPGVYQVSIFTIPRAYTKDAYRFITLECRPENWLKFGEPTMTLDLLNWFDSGWGGAYFGNDYAFYEDIYPRLTGYLATLHSDEGIGDYVDFSLYAKARDIDSTTDWDEVEWIELGDEDIYISSLVYDGLYYFEYPLGQDGDMLMGKEVILNITANAFYNQTGMIEDGREQKLYILNLTLVNSTIRSDSLTLRSYSDTDTENIFIGVPTEEDKYGVERYFEYNTEEDTYGIDPDDVLLNINGYNDVIEIVEVRGQWEYNETILEEVT</sequence>
<organism evidence="1">
    <name type="scientific">marine sediment metagenome</name>
    <dbReference type="NCBI Taxonomy" id="412755"/>
    <lineage>
        <taxon>unclassified sequences</taxon>
        <taxon>metagenomes</taxon>
        <taxon>ecological metagenomes</taxon>
    </lineage>
</organism>
<feature type="non-terminal residue" evidence="1">
    <location>
        <position position="1"/>
    </location>
</feature>
<name>X1IDD6_9ZZZZ</name>
<evidence type="ECO:0000313" key="1">
    <source>
        <dbReference type="EMBL" id="GAH67285.1"/>
    </source>
</evidence>
<comment type="caution">
    <text evidence="1">The sequence shown here is derived from an EMBL/GenBank/DDBJ whole genome shotgun (WGS) entry which is preliminary data.</text>
</comment>
<dbReference type="EMBL" id="BARU01025510">
    <property type="protein sequence ID" value="GAH67285.1"/>
    <property type="molecule type" value="Genomic_DNA"/>
</dbReference>
<proteinExistence type="predicted"/>
<accession>X1IDD6</accession>
<feature type="non-terminal residue" evidence="1">
    <location>
        <position position="273"/>
    </location>
</feature>
<dbReference type="AlphaFoldDB" id="X1IDD6"/>
<protein>
    <submittedName>
        <fullName evidence="1">Uncharacterized protein</fullName>
    </submittedName>
</protein>
<gene>
    <name evidence="1" type="ORF">S03H2_41092</name>
</gene>